<accession>A0AC34FNS9</accession>
<dbReference type="WBParaSite" id="ES5_v2.g18735.t1">
    <property type="protein sequence ID" value="ES5_v2.g18735.t1"/>
    <property type="gene ID" value="ES5_v2.g18735"/>
</dbReference>
<dbReference type="Proteomes" id="UP000887579">
    <property type="component" value="Unplaced"/>
</dbReference>
<organism evidence="1 2">
    <name type="scientific">Panagrolaimus sp. ES5</name>
    <dbReference type="NCBI Taxonomy" id="591445"/>
    <lineage>
        <taxon>Eukaryota</taxon>
        <taxon>Metazoa</taxon>
        <taxon>Ecdysozoa</taxon>
        <taxon>Nematoda</taxon>
        <taxon>Chromadorea</taxon>
        <taxon>Rhabditida</taxon>
        <taxon>Tylenchina</taxon>
        <taxon>Panagrolaimomorpha</taxon>
        <taxon>Panagrolaimoidea</taxon>
        <taxon>Panagrolaimidae</taxon>
        <taxon>Panagrolaimus</taxon>
    </lineage>
</organism>
<name>A0AC34FNS9_9BILA</name>
<protein>
    <submittedName>
        <fullName evidence="2">Uncharacterized protein</fullName>
    </submittedName>
</protein>
<reference evidence="2" key="1">
    <citation type="submission" date="2022-11" db="UniProtKB">
        <authorList>
            <consortium name="WormBaseParasite"/>
        </authorList>
    </citation>
    <scope>IDENTIFICATION</scope>
</reference>
<proteinExistence type="predicted"/>
<sequence length="910" mass="102331">MTTSEKHKKCPSFGGGGLLTNEDAECSNLSLIKNDIEKQRTDALIKAQDFDDYNTKDKKKWDTSVHAIDKSFAFLNVNDDNNIQRRMNNSNKTSAANSSTLSLHIAAYEKNESYDSNKEEAVNVKKVNIEWKIAKKDVETLDNPFEFPRTKNDEATSPEMMQFKASQKLLNPSSLSTSQTPSSQASQPSSSLSQNLSNVSDANTQENSADTTGDSNDIDATKDTVVRWTGTEFALDETGTNKSLQFLFRDVTWDDLQLLDPITLEWHNGKLYAIYVEDGRDKDLIHGLKLSEDQIQIFTDASYGGSIAQIMILSNADENIVQDEFGPGDVFDFLRNYKYKAKKAAAVDSPTTSSLSTAIPPKGGKSRRPQKRKSGQTGTHKPAKIAKSVSNLDIDRGTILNFKNRLFNEHLQLPKPITANISLDDLVPDTTLRDLSESNILLLLDQMVNGYWKPEICVFVVVEDGNKYRILNGNHRYQAMIRMKNSPNNSRRITSVKCEMYNEISYDQILLINAPTFSPLPHLPLTLLQKLHHVRRIVSSHGLPVLTCYKKDEEEFCDLMKLYFGEKYPKIINQLVKLPAEILDQLFTIQVGDVPLNQINLGENFFKIFVAAVKKNKDAAMALLPSLHEKTQPEVEKLLKNVDTDLLFFLSERGEHAFDSEAAALLFFTERNDIEKDQLLKLFKSIDLDHNKDRDKGKYDWEAVKPKVLTHLSKTLEYPNASFATNIEEMHLRKTDFLVAMNPTNALLTSIDTFCDKAVIILLANYGEEAVFLPSKSPIVTFDVLTEKSVLIKTEFTSLPSTGVKASLYIAGAPTEEDQKMKYLSKLAIEKRCSLGTIVTADELYKLSDFCESNENAVISHPSNKLLKELLTNLRTFTKVRVIGDNTLKAVITAKSTTREVADGEELYEE</sequence>
<evidence type="ECO:0000313" key="2">
    <source>
        <dbReference type="WBParaSite" id="ES5_v2.g18735.t1"/>
    </source>
</evidence>
<evidence type="ECO:0000313" key="1">
    <source>
        <dbReference type="Proteomes" id="UP000887579"/>
    </source>
</evidence>